<dbReference type="EMBL" id="BNAQ01000013">
    <property type="protein sequence ID" value="GHH26215.1"/>
    <property type="molecule type" value="Genomic_DNA"/>
</dbReference>
<organism evidence="1 2">
    <name type="scientific">Sphingomonas glacialis</name>
    <dbReference type="NCBI Taxonomy" id="658225"/>
    <lineage>
        <taxon>Bacteria</taxon>
        <taxon>Pseudomonadati</taxon>
        <taxon>Pseudomonadota</taxon>
        <taxon>Alphaproteobacteria</taxon>
        <taxon>Sphingomonadales</taxon>
        <taxon>Sphingomonadaceae</taxon>
        <taxon>Sphingomonas</taxon>
    </lineage>
</organism>
<gene>
    <name evidence="1" type="ORF">GCM10008023_40500</name>
</gene>
<evidence type="ECO:0008006" key="3">
    <source>
        <dbReference type="Google" id="ProtNLM"/>
    </source>
</evidence>
<reference evidence="2" key="1">
    <citation type="journal article" date="2019" name="Int. J. Syst. Evol. Microbiol.">
        <title>The Global Catalogue of Microorganisms (GCM) 10K type strain sequencing project: providing services to taxonomists for standard genome sequencing and annotation.</title>
        <authorList>
            <consortium name="The Broad Institute Genomics Platform"/>
            <consortium name="The Broad Institute Genome Sequencing Center for Infectious Disease"/>
            <person name="Wu L."/>
            <person name="Ma J."/>
        </authorList>
    </citation>
    <scope>NUCLEOTIDE SEQUENCE [LARGE SCALE GENOMIC DNA]</scope>
    <source>
        <strain evidence="2">CGMCC 1.8957</strain>
    </source>
</reference>
<dbReference type="Proteomes" id="UP000652430">
    <property type="component" value="Unassembled WGS sequence"/>
</dbReference>
<evidence type="ECO:0000313" key="2">
    <source>
        <dbReference type="Proteomes" id="UP000652430"/>
    </source>
</evidence>
<comment type="caution">
    <text evidence="1">The sequence shown here is derived from an EMBL/GenBank/DDBJ whole genome shotgun (WGS) entry which is preliminary data.</text>
</comment>
<protein>
    <recommendedName>
        <fullName evidence="3">STAS/SEC14 domain-containing protein</fullName>
    </recommendedName>
</protein>
<accession>A0ABQ3M0M4</accession>
<sequence>MEGEHFDINTDAAQNLLRVTMRGHWTLDTVEAYKKAVLSAVSGMLAAGCRRGDVLAFVDARDLSAQSQDAVADYKASMDRDGLLPRRLATLVTSALFKRQVERIAIPNQRLFSDEASALAWLTSPDSEN</sequence>
<name>A0ABQ3M0M4_9SPHN</name>
<evidence type="ECO:0000313" key="1">
    <source>
        <dbReference type="EMBL" id="GHH26215.1"/>
    </source>
</evidence>
<keyword evidence="2" id="KW-1185">Reference proteome</keyword>
<proteinExistence type="predicted"/>
<dbReference type="RefSeq" id="WP_189677810.1">
    <property type="nucleotide sequence ID" value="NZ_BNAQ01000013.1"/>
</dbReference>